<evidence type="ECO:0000256" key="3">
    <source>
        <dbReference type="ARBA" id="ARBA00023274"/>
    </source>
</evidence>
<evidence type="ECO:0000313" key="10">
    <source>
        <dbReference type="Proteomes" id="UP000178315"/>
    </source>
</evidence>
<dbReference type="Proteomes" id="UP000178315">
    <property type="component" value="Unassembled WGS sequence"/>
</dbReference>
<sequence>MRGAGTPDDGINSVILDLARVTRVQKGGKRLRFRICVGIGDKKGKVGIALAKGADVQIAVEKATRKAKKDAITLRITENGTIPHIIDISFKAARILLKPAPPGTGIKAGGVIRTLCDLAGIQNITAKMLGNNNKITNAQAFIRGFQK</sequence>
<dbReference type="AlphaFoldDB" id="A0A1G2A9W5"/>
<evidence type="ECO:0000256" key="1">
    <source>
        <dbReference type="ARBA" id="ARBA00008945"/>
    </source>
</evidence>
<dbReference type="InterPro" id="IPR005324">
    <property type="entry name" value="Ribosomal_uS5_C"/>
</dbReference>
<dbReference type="FunFam" id="3.30.230.10:FF:000002">
    <property type="entry name" value="30S ribosomal protein S5"/>
    <property type="match status" value="1"/>
</dbReference>
<evidence type="ECO:0000256" key="7">
    <source>
        <dbReference type="RuleBase" id="RU003823"/>
    </source>
</evidence>
<comment type="caution">
    <text evidence="9">The sequence shown here is derived from an EMBL/GenBank/DDBJ whole genome shotgun (WGS) entry which is preliminary data.</text>
</comment>
<name>A0A1G2A9W5_9BACT</name>
<reference evidence="9 10" key="1">
    <citation type="journal article" date="2016" name="Nat. Commun.">
        <title>Thousands of microbial genomes shed light on interconnected biogeochemical processes in an aquifer system.</title>
        <authorList>
            <person name="Anantharaman K."/>
            <person name="Brown C.T."/>
            <person name="Hug L.A."/>
            <person name="Sharon I."/>
            <person name="Castelle C.J."/>
            <person name="Probst A.J."/>
            <person name="Thomas B.C."/>
            <person name="Singh A."/>
            <person name="Wilkins M.J."/>
            <person name="Karaoz U."/>
            <person name="Brodie E.L."/>
            <person name="Williams K.H."/>
            <person name="Hubbard S.S."/>
            <person name="Banfield J.F."/>
        </authorList>
    </citation>
    <scope>NUCLEOTIDE SEQUENCE [LARGE SCALE GENOMIC DNA]</scope>
</reference>
<dbReference type="InterPro" id="IPR020568">
    <property type="entry name" value="Ribosomal_Su5_D2-typ_SF"/>
</dbReference>
<evidence type="ECO:0000256" key="6">
    <source>
        <dbReference type="PROSITE-ProRule" id="PRU00268"/>
    </source>
</evidence>
<dbReference type="GO" id="GO:1990904">
    <property type="term" value="C:ribonucleoprotein complex"/>
    <property type="evidence" value="ECO:0007669"/>
    <property type="project" value="UniProtKB-UniRule"/>
</dbReference>
<dbReference type="InterPro" id="IPR000851">
    <property type="entry name" value="Ribosomal_uS5"/>
</dbReference>
<keyword evidence="2 6" id="KW-0689">Ribosomal protein</keyword>
<evidence type="ECO:0000256" key="2">
    <source>
        <dbReference type="ARBA" id="ARBA00022980"/>
    </source>
</evidence>
<dbReference type="SUPFAM" id="SSF54211">
    <property type="entry name" value="Ribosomal protein S5 domain 2-like"/>
    <property type="match status" value="1"/>
</dbReference>
<dbReference type="InterPro" id="IPR013810">
    <property type="entry name" value="Ribosomal_uS5_N"/>
</dbReference>
<comment type="similarity">
    <text evidence="1 7">Belongs to the universal ribosomal protein uS5 family.</text>
</comment>
<dbReference type="PANTHER" id="PTHR48277">
    <property type="entry name" value="MITOCHONDRIAL RIBOSOMAL PROTEIN S5"/>
    <property type="match status" value="1"/>
</dbReference>
<dbReference type="GO" id="GO:0005840">
    <property type="term" value="C:ribosome"/>
    <property type="evidence" value="ECO:0007669"/>
    <property type="project" value="UniProtKB-KW"/>
</dbReference>
<dbReference type="Gene3D" id="3.30.160.20">
    <property type="match status" value="1"/>
</dbReference>
<evidence type="ECO:0000259" key="8">
    <source>
        <dbReference type="PROSITE" id="PS50881"/>
    </source>
</evidence>
<dbReference type="GO" id="GO:0003723">
    <property type="term" value="F:RNA binding"/>
    <property type="evidence" value="ECO:0007669"/>
    <property type="project" value="InterPro"/>
</dbReference>
<dbReference type="Pfam" id="PF00333">
    <property type="entry name" value="Ribosomal_S5"/>
    <property type="match status" value="1"/>
</dbReference>
<protein>
    <recommendedName>
        <fullName evidence="4">Small ribosomal subunit protein uS5</fullName>
    </recommendedName>
    <alternativeName>
        <fullName evidence="5">30S ribosomal protein S5</fullName>
    </alternativeName>
</protein>
<dbReference type="Gene3D" id="3.30.230.10">
    <property type="match status" value="1"/>
</dbReference>
<evidence type="ECO:0000313" key="9">
    <source>
        <dbReference type="EMBL" id="OGY73688.1"/>
    </source>
</evidence>
<evidence type="ECO:0000256" key="5">
    <source>
        <dbReference type="ARBA" id="ARBA00035519"/>
    </source>
</evidence>
<dbReference type="SUPFAM" id="SSF54768">
    <property type="entry name" value="dsRNA-binding domain-like"/>
    <property type="match status" value="1"/>
</dbReference>
<dbReference type="InterPro" id="IPR014721">
    <property type="entry name" value="Ribsml_uS5_D2-typ_fold_subgr"/>
</dbReference>
<dbReference type="GO" id="GO:0003735">
    <property type="term" value="F:structural constituent of ribosome"/>
    <property type="evidence" value="ECO:0007669"/>
    <property type="project" value="UniProtKB-UniRule"/>
</dbReference>
<dbReference type="PANTHER" id="PTHR48277:SF1">
    <property type="entry name" value="MITOCHONDRIAL RIBOSOMAL PROTEIN S5"/>
    <property type="match status" value="1"/>
</dbReference>
<evidence type="ECO:0000256" key="4">
    <source>
        <dbReference type="ARBA" id="ARBA00035255"/>
    </source>
</evidence>
<dbReference type="EMBL" id="MHJU01000009">
    <property type="protein sequence ID" value="OGY73688.1"/>
    <property type="molecule type" value="Genomic_DNA"/>
</dbReference>
<dbReference type="GO" id="GO:0005737">
    <property type="term" value="C:cytoplasm"/>
    <property type="evidence" value="ECO:0007669"/>
    <property type="project" value="UniProtKB-ARBA"/>
</dbReference>
<feature type="domain" description="S5 DRBM" evidence="8">
    <location>
        <begin position="11"/>
        <end position="74"/>
    </location>
</feature>
<organism evidence="9 10">
    <name type="scientific">Candidatus Jacksonbacteria bacterium RIFCSPLOWO2_02_FULL_44_20</name>
    <dbReference type="NCBI Taxonomy" id="1798460"/>
    <lineage>
        <taxon>Bacteria</taxon>
        <taxon>Candidatus Jacksoniibacteriota</taxon>
    </lineage>
</organism>
<accession>A0A1G2A9W5</accession>
<dbReference type="Pfam" id="PF03719">
    <property type="entry name" value="Ribosomal_S5_C"/>
    <property type="match status" value="1"/>
</dbReference>
<gene>
    <name evidence="9" type="ORF">A3H61_00605</name>
</gene>
<dbReference type="PROSITE" id="PS50881">
    <property type="entry name" value="S5_DSRBD"/>
    <property type="match status" value="1"/>
</dbReference>
<proteinExistence type="inferred from homology"/>
<dbReference type="GO" id="GO:0006412">
    <property type="term" value="P:translation"/>
    <property type="evidence" value="ECO:0007669"/>
    <property type="project" value="InterPro"/>
</dbReference>
<keyword evidence="3 6" id="KW-0687">Ribonucleoprotein</keyword>